<dbReference type="InterPro" id="IPR037523">
    <property type="entry name" value="VOC_core"/>
</dbReference>
<dbReference type="InterPro" id="IPR004360">
    <property type="entry name" value="Glyas_Fos-R_dOase_dom"/>
</dbReference>
<gene>
    <name evidence="3" type="ORF">ACFO0A_03760</name>
</gene>
<dbReference type="PROSITE" id="PS51819">
    <property type="entry name" value="VOC"/>
    <property type="match status" value="1"/>
</dbReference>
<proteinExistence type="predicted"/>
<accession>A0ABV8RMK3</accession>
<dbReference type="PANTHER" id="PTHR35006">
    <property type="entry name" value="GLYOXALASE FAMILY PROTEIN (AFU_ORTHOLOGUE AFUA_5G14830)"/>
    <property type="match status" value="1"/>
</dbReference>
<name>A0ABV8RMK3_9SPHN</name>
<keyword evidence="4" id="KW-1185">Reference proteome</keyword>
<dbReference type="InterPro" id="IPR018146">
    <property type="entry name" value="Glyoxalase_1_CS"/>
</dbReference>
<dbReference type="PROSITE" id="PS00934">
    <property type="entry name" value="GLYOXALASE_I_1"/>
    <property type="match status" value="1"/>
</dbReference>
<dbReference type="Pfam" id="PF00903">
    <property type="entry name" value="Glyoxalase"/>
    <property type="match status" value="1"/>
</dbReference>
<evidence type="ECO:0000256" key="1">
    <source>
        <dbReference type="ARBA" id="ARBA00022723"/>
    </source>
</evidence>
<evidence type="ECO:0000313" key="3">
    <source>
        <dbReference type="EMBL" id="MFC4294172.1"/>
    </source>
</evidence>
<organism evidence="3 4">
    <name type="scientific">Novosphingobium tardum</name>
    <dbReference type="NCBI Taxonomy" id="1538021"/>
    <lineage>
        <taxon>Bacteria</taxon>
        <taxon>Pseudomonadati</taxon>
        <taxon>Pseudomonadota</taxon>
        <taxon>Alphaproteobacteria</taxon>
        <taxon>Sphingomonadales</taxon>
        <taxon>Sphingomonadaceae</taxon>
        <taxon>Novosphingobium</taxon>
    </lineage>
</organism>
<evidence type="ECO:0000313" key="4">
    <source>
        <dbReference type="Proteomes" id="UP001595828"/>
    </source>
</evidence>
<dbReference type="EMBL" id="JBHSDR010000003">
    <property type="protein sequence ID" value="MFC4294172.1"/>
    <property type="molecule type" value="Genomic_DNA"/>
</dbReference>
<protein>
    <submittedName>
        <fullName evidence="3">VOC family protein</fullName>
    </submittedName>
</protein>
<dbReference type="Gene3D" id="3.10.180.10">
    <property type="entry name" value="2,3-Dihydroxybiphenyl 1,2-Dioxygenase, domain 1"/>
    <property type="match status" value="1"/>
</dbReference>
<dbReference type="PANTHER" id="PTHR35006:SF2">
    <property type="entry name" value="GLYOXALASE FAMILY PROTEIN (AFU_ORTHOLOGUE AFUA_5G14830)"/>
    <property type="match status" value="1"/>
</dbReference>
<evidence type="ECO:0000259" key="2">
    <source>
        <dbReference type="PROSITE" id="PS51819"/>
    </source>
</evidence>
<sequence>MNARGLVHHIDLTVSDLARSRPFYGAVLGFLGYALASDHEDGSDWDRQGEASFHSIGIKLATGAGAKRAHDRYSPGLHHLAWTAGDRADVDAMHALLKGIGAEVLDAPADYPRYGPDYYAVFFADPDGLKLEFVAGRTGAAA</sequence>
<dbReference type="Proteomes" id="UP001595828">
    <property type="component" value="Unassembled WGS sequence"/>
</dbReference>
<feature type="domain" description="VOC" evidence="2">
    <location>
        <begin position="6"/>
        <end position="136"/>
    </location>
</feature>
<dbReference type="RefSeq" id="WP_379537636.1">
    <property type="nucleotide sequence ID" value="NZ_JBHSDR010000003.1"/>
</dbReference>
<comment type="caution">
    <text evidence="3">The sequence shown here is derived from an EMBL/GenBank/DDBJ whole genome shotgun (WGS) entry which is preliminary data.</text>
</comment>
<reference evidence="4" key="1">
    <citation type="journal article" date="2019" name="Int. J. Syst. Evol. Microbiol.">
        <title>The Global Catalogue of Microorganisms (GCM) 10K type strain sequencing project: providing services to taxonomists for standard genome sequencing and annotation.</title>
        <authorList>
            <consortium name="The Broad Institute Genomics Platform"/>
            <consortium name="The Broad Institute Genome Sequencing Center for Infectious Disease"/>
            <person name="Wu L."/>
            <person name="Ma J."/>
        </authorList>
    </citation>
    <scope>NUCLEOTIDE SEQUENCE [LARGE SCALE GENOMIC DNA]</scope>
    <source>
        <strain evidence="4">CGMCC 1.12989</strain>
    </source>
</reference>
<dbReference type="SUPFAM" id="SSF54593">
    <property type="entry name" value="Glyoxalase/Bleomycin resistance protein/Dihydroxybiphenyl dioxygenase"/>
    <property type="match status" value="1"/>
</dbReference>
<dbReference type="InterPro" id="IPR029068">
    <property type="entry name" value="Glyas_Bleomycin-R_OHBP_Dase"/>
</dbReference>
<keyword evidence="1" id="KW-0479">Metal-binding</keyword>